<dbReference type="Gene3D" id="2.60.40.10">
    <property type="entry name" value="Immunoglobulins"/>
    <property type="match status" value="3"/>
</dbReference>
<keyword evidence="2" id="KW-0134">Cell wall</keyword>
<dbReference type="PANTHER" id="PTHR42732:SF1">
    <property type="entry name" value="BETA-MANNOSIDASE"/>
    <property type="match status" value="1"/>
</dbReference>
<dbReference type="InterPro" id="IPR051913">
    <property type="entry name" value="GH2_Domain-Containing"/>
</dbReference>
<dbReference type="Pfam" id="PF00746">
    <property type="entry name" value="Gram_pos_anchor"/>
    <property type="match status" value="1"/>
</dbReference>
<evidence type="ECO:0000259" key="9">
    <source>
        <dbReference type="PROSITE" id="PS50847"/>
    </source>
</evidence>
<dbReference type="Gene3D" id="2.20.230.10">
    <property type="entry name" value="Resuscitation-promoting factor rpfb"/>
    <property type="match status" value="5"/>
</dbReference>
<dbReference type="Pfam" id="PF00703">
    <property type="entry name" value="Glyco_hydro_2"/>
    <property type="match status" value="1"/>
</dbReference>
<keyword evidence="4" id="KW-0732">Signal</keyword>
<dbReference type="Pfam" id="PF07532">
    <property type="entry name" value="Big_4"/>
    <property type="match status" value="4"/>
</dbReference>
<feature type="compositionally biased region" description="Basic and acidic residues" evidence="8">
    <location>
        <begin position="93"/>
        <end position="119"/>
    </location>
</feature>
<gene>
    <name evidence="11" type="primary">lacZ_2</name>
    <name evidence="11" type="ORF">D8843_04835</name>
</gene>
<evidence type="ECO:0000256" key="6">
    <source>
        <dbReference type="ARBA" id="ARBA00023088"/>
    </source>
</evidence>
<name>A0A3R9ISC2_STRMT</name>
<dbReference type="SUPFAM" id="SSF51445">
    <property type="entry name" value="(Trans)glycosidases"/>
    <property type="match status" value="1"/>
</dbReference>
<feature type="compositionally biased region" description="Polar residues" evidence="8">
    <location>
        <begin position="2531"/>
        <end position="2545"/>
    </location>
</feature>
<dbReference type="FunFam" id="3.20.20.80:FF:000132">
    <property type="entry name" value="Beta-galactosidase, putative"/>
    <property type="match status" value="1"/>
</dbReference>
<feature type="compositionally biased region" description="Polar residues" evidence="8">
    <location>
        <begin position="83"/>
        <end position="92"/>
    </location>
</feature>
<dbReference type="Gene3D" id="2.60.40.1080">
    <property type="match status" value="1"/>
</dbReference>
<feature type="domain" description="G5" evidence="10">
    <location>
        <begin position="2091"/>
        <end position="2167"/>
    </location>
</feature>
<protein>
    <submittedName>
        <fullName evidence="11">Beta-galactosidase</fullName>
        <ecNumber evidence="11">3.2.1.23</ecNumber>
    </submittedName>
</protein>
<dbReference type="InterPro" id="IPR006104">
    <property type="entry name" value="Glyco_hydro_2_N"/>
</dbReference>
<dbReference type="InterPro" id="IPR036156">
    <property type="entry name" value="Beta-gal/glucu_dom_sf"/>
</dbReference>
<keyword evidence="6" id="KW-0572">Peptidoglycan-anchor</keyword>
<evidence type="ECO:0000256" key="2">
    <source>
        <dbReference type="ARBA" id="ARBA00022512"/>
    </source>
</evidence>
<keyword evidence="5 11" id="KW-0378">Hydrolase</keyword>
<dbReference type="InterPro" id="IPR040605">
    <property type="entry name" value="Glyco_hydro2_dom5"/>
</dbReference>
<dbReference type="FunFam" id="2.60.40.10:FF:001821">
    <property type="entry name" value="Beta-galactosidase, putative"/>
    <property type="match status" value="1"/>
</dbReference>
<dbReference type="Pfam" id="PF02836">
    <property type="entry name" value="Glyco_hydro_2_C"/>
    <property type="match status" value="1"/>
</dbReference>
<dbReference type="PROSITE" id="PS51109">
    <property type="entry name" value="G5"/>
    <property type="match status" value="5"/>
</dbReference>
<dbReference type="InterPro" id="IPR005877">
    <property type="entry name" value="YSIRK_signal_dom"/>
</dbReference>
<comment type="similarity">
    <text evidence="1">Belongs to the glycosyl hydrolase 2 family.</text>
</comment>
<feature type="region of interest" description="Disordered" evidence="8">
    <location>
        <begin position="77"/>
        <end position="134"/>
    </location>
</feature>
<evidence type="ECO:0000256" key="5">
    <source>
        <dbReference type="ARBA" id="ARBA00022801"/>
    </source>
</evidence>
<feature type="region of interest" description="Disordered" evidence="8">
    <location>
        <begin position="651"/>
        <end position="678"/>
    </location>
</feature>
<dbReference type="Pfam" id="PF16355">
    <property type="entry name" value="DUF4982"/>
    <property type="match status" value="1"/>
</dbReference>
<feature type="domain" description="G5" evidence="10">
    <location>
        <begin position="2440"/>
        <end position="2515"/>
    </location>
</feature>
<evidence type="ECO:0000256" key="8">
    <source>
        <dbReference type="SAM" id="MobiDB-lite"/>
    </source>
</evidence>
<dbReference type="SUPFAM" id="SSF49303">
    <property type="entry name" value="beta-Galactosidase/glucuronidase domain"/>
    <property type="match status" value="1"/>
</dbReference>
<dbReference type="InterPro" id="IPR006102">
    <property type="entry name" value="Ig-like_GH2"/>
</dbReference>
<proteinExistence type="inferred from homology"/>
<dbReference type="FunFam" id="2.60.120.260:FF:000106">
    <property type="entry name" value="Beta-galactosidase, putative"/>
    <property type="match status" value="1"/>
</dbReference>
<dbReference type="Gene3D" id="2.60.120.260">
    <property type="entry name" value="Galactose-binding domain-like"/>
    <property type="match status" value="3"/>
</dbReference>
<dbReference type="GO" id="GO:0005975">
    <property type="term" value="P:carbohydrate metabolic process"/>
    <property type="evidence" value="ECO:0007669"/>
    <property type="project" value="InterPro"/>
</dbReference>
<dbReference type="InterPro" id="IPR006103">
    <property type="entry name" value="Glyco_hydro_2_cat"/>
</dbReference>
<feature type="domain" description="G5" evidence="10">
    <location>
        <begin position="2353"/>
        <end position="2428"/>
    </location>
</feature>
<organism evidence="11 12">
    <name type="scientific">Streptococcus mitis</name>
    <dbReference type="NCBI Taxonomy" id="28037"/>
    <lineage>
        <taxon>Bacteria</taxon>
        <taxon>Bacillati</taxon>
        <taxon>Bacillota</taxon>
        <taxon>Bacilli</taxon>
        <taxon>Lactobacillales</taxon>
        <taxon>Streptococcaceae</taxon>
        <taxon>Streptococcus</taxon>
        <taxon>Streptococcus mitis group</taxon>
    </lineage>
</organism>
<dbReference type="NCBIfam" id="TIGR01168">
    <property type="entry name" value="YSIRK_signal"/>
    <property type="match status" value="1"/>
</dbReference>
<feature type="domain" description="G5" evidence="10">
    <location>
        <begin position="2179"/>
        <end position="2254"/>
    </location>
</feature>
<feature type="region of interest" description="Disordered" evidence="8">
    <location>
        <begin position="2527"/>
        <end position="2548"/>
    </location>
</feature>
<dbReference type="EC" id="3.2.1.23" evidence="11"/>
<dbReference type="PANTHER" id="PTHR42732">
    <property type="entry name" value="BETA-GALACTOSIDASE"/>
    <property type="match status" value="1"/>
</dbReference>
<sequence length="2576" mass="286461">MGKGHWNRKRVYSIRKFAVGACSVMIGTCAVLLGGNIAGESIVYADETPITHTAEKPKEEKPIVEEKVDQALETKNVVERTAQKQPSVTESISSEKKEDEAVTPKEEKVSAKPEAKAPRIESQASSQEKPLKEDVKAVTNEEVNQMIEDRKVNFNQNWHFKLNANSKEAIKQDADVSTWKKLDLPHDWSIFNDFDHESPAQNEGGQLNGGEAWYRKTFKLDEKDLKKNVRLTFDGVYMDSQVYVNGQLVGHYPNGYNQFSYDITKYLNKDGRENVIAVHAVNKQPSSRWYSGSGIYRDVTLQVTDKVHVEKNGTTILTPKLEQQQHGKVETHVTSKIVNTDDKDHELVAEYQIVERGGQAVTGLVRTESRTLKAHESTSLDAILEVERPKLWTVLNDKPALYELVTRVYRDGQLVDAKKDLFGYRYYNWTPNEGFSLNGERIKFHGVSLHHDHGALGAEENYKAEYRRLKQMKEMGVNSIRTTHNPASEQTLQIAAELGLLVQEEAFDTWYGGKKPYDYGRFFEKDATHPEAKKGEKWSDFDLRTMVERGKNNPAIFMWSIGNEIGEANGDPHSLATVKRLVKVIKDVDKTRYVTMGADKFRFGNGSGGHEKIADELDAVGFNYSEDNYKALRAKHPNWLIYGSETSSATRTRGSYYRPERELKHSNGPERHYEQSDYGNDRVGWGKTATASWTFDRDNAGYAGQFIWTGTDYIGEPTPWHNQNHTPVKSSYFGIVDTAGIPKHDFYLYQSQWVSAKKKPMVHLLPHWNWENKELASKVADAEGKIPVRAYSNAASVELFLNGKSLGLKTFNKKQTSDGRTYQEGANANELYLEWKVAYQPGTLEAIARDESGKEIARDKITTAGQPAGVRLIKEDHAIAADGKDLTYIYYEIVDSQGNVVPTANNLVRFQLHGQGQLVGVDNGEQASRERYKAQADGSWIRKAFNGKGVAIVKSTEQAGKFTLTAHSDLLKSSQVTVFTGKKEGQEKTVLGTEVARVRTLIGKEPKMPKTVGFVYSDGSREKLPVTWSQVDISQAGVVTVKGTANGREVEARVEVLAIAKELPTVKRVAPGADLNTVDKYVSILVTDGSVQEYEVDSWEIAEVDKAKLSVAGSRIQMTGQLAGETIHATLVVEEGKAAAPVVPTVTVGGEVVTGLTSQQPMQYRTLAYGAQLPEVTASAENADVTVLQASAANGMRASIFVQSKDGGPLQTYAIQFLEEAPKIAHLSLQVEQADSLKEDQTVKLSVRAHYQDGTQAVLPADKVTFSTSGEGEVAVRKGMLELHKPGALTLKAEYEGATGQINLTIQANTEKKIAQSIRPVNVVTDLHQEPTLPSTVTVEYDKGFPKAHKVTWQAIPKEKLDHYQSFEVLGKVEGIDLEARAKVSIEGIVSVEEVSVTTPIAEAPQLPESVRTYDSNGHVSSAKVAWDAIRPEQYAKEGVFTVNGRLEGTQLTTKLHVRVSAQTEQGANISDQWTGSELPLAFASDSNPTDPVSNVNDKLISFNDRPANRWTNWNRSNPEASVGVLFGDSGILSKRSVDNLSVGFHEDHGVGAPKSYVIEYYVGNTAPTAPKNPSFVGNEDHVFNDSANWKQVTNLKAPAQLKAGEMNHFSFDKVETYAVRIRMVKADNKRGTSITEVQIFAKQVAAAKQGQTRIQVDGKDLANFNPDLTDYYLESVDGKVPAVTASVSNNGLATVVQSVREGEPVRVIAKAENGDILGEYRLHFTKDKDLLSRKPVAAVKQARLLQLGQALELPTKVPVYFTGKDGYETKDLTVEWEEVPAENLTKAGQFTVRGRVLGSDLVADFTVRVTDKLGEVLSDNPNYDENSNQAFASATNDIDDSSHDRVDYINDRDHSENRRWTNWSPTPSSNPEVSAGVIFRENGKIVERTVAQAKLHFFADSGTDAPSKLVLERYVGPDFEVPTYYSNYQAYESGHPFNNPENWEAVPYRADKDIEAGDEINVTFKAVKAKAMRWRMERKADKSGVAMIEMTFLAPSELPQESTQSKILVDGKELADFAENRQDYQITYKGQRPKVSVEEINQVVSTVVDSGDDSLPVLVRLVSENGKQVKEYRIQLTKEKPVSEKTVAAVQEELPKLELVEKDIAYKIVEKKDSTLYLGETRVEQEGKVGKERIFTAINPNGSKEEKLHEVVEAPTDRIVLVGTNPGTSLPEDEVKNLVLNRPELVVEEETIDFRVQERRSDKLYLGETRVLQEGKQGVRVHLIEVENGKRQLKDTYDKVAEQDRIVEVGTTPGTSLPEDEVKNLVLNRPELVVEEETIDFNVQERKSDKLYLGETRVLQEGKQGVRVRLIEVENGKRQLKETYDKVAAQNRIVEVGTKPGTSLPEDEVKNLVLNRPELVIEEETIDFKVQERKSDKLYLGETRVIQKGRQGIRVHLIEVENGKRQLKETYDKVAAQDRIVEVGTNPGTSLPEDEVKNLVLNRPELVVEEETIDFKVQERKSDKLYLGETRVIQEGRQGVRVHLIEVENGKRTEKDNYDKVMAQDRIVEVGTAGETTKLVTQEAKKPIASSESSQINKAQLPNTGSAASQAAVAAGLALLGLSAGLVSTKGKKED</sequence>
<dbReference type="PRINTS" id="PR00132">
    <property type="entry name" value="GLHYDRLASE2"/>
</dbReference>
<dbReference type="InterPro" id="IPR006101">
    <property type="entry name" value="Glyco_hydro_2"/>
</dbReference>
<dbReference type="InterPro" id="IPR017853">
    <property type="entry name" value="GH"/>
</dbReference>
<dbReference type="InterPro" id="IPR013783">
    <property type="entry name" value="Ig-like_fold"/>
</dbReference>
<dbReference type="Pfam" id="PF21606">
    <property type="entry name" value="BgaA-like_CBM"/>
    <property type="match status" value="2"/>
</dbReference>
<dbReference type="PROSITE" id="PS50847">
    <property type="entry name" value="GRAM_POS_ANCHORING"/>
    <property type="match status" value="1"/>
</dbReference>
<accession>A0A3R9ISC2</accession>
<dbReference type="Gene3D" id="3.20.20.80">
    <property type="entry name" value="Glycosidases"/>
    <property type="match status" value="1"/>
</dbReference>
<evidence type="ECO:0000256" key="7">
    <source>
        <dbReference type="ARBA" id="ARBA00023295"/>
    </source>
</evidence>
<dbReference type="FunFam" id="2.60.40.10:FF:001951">
    <property type="entry name" value="Beta-galactosidase, putative"/>
    <property type="match status" value="1"/>
</dbReference>
<dbReference type="Pfam" id="PF04650">
    <property type="entry name" value="YSIRK_signal"/>
    <property type="match status" value="1"/>
</dbReference>
<dbReference type="InterPro" id="IPR008979">
    <property type="entry name" value="Galactose-bd-like_sf"/>
</dbReference>
<dbReference type="Proteomes" id="UP000280535">
    <property type="component" value="Unassembled WGS sequence"/>
</dbReference>
<feature type="compositionally biased region" description="Basic and acidic residues" evidence="8">
    <location>
        <begin position="658"/>
        <end position="675"/>
    </location>
</feature>
<evidence type="ECO:0000256" key="3">
    <source>
        <dbReference type="ARBA" id="ARBA00022525"/>
    </source>
</evidence>
<dbReference type="Pfam" id="PF07501">
    <property type="entry name" value="G5"/>
    <property type="match status" value="5"/>
</dbReference>
<dbReference type="NCBIfam" id="TIGR01167">
    <property type="entry name" value="LPXTG_anchor"/>
    <property type="match status" value="1"/>
</dbReference>
<dbReference type="SMART" id="SM01208">
    <property type="entry name" value="G5"/>
    <property type="match status" value="5"/>
</dbReference>
<evidence type="ECO:0000313" key="12">
    <source>
        <dbReference type="Proteomes" id="UP000280535"/>
    </source>
</evidence>
<comment type="caution">
    <text evidence="11">The sequence shown here is derived from an EMBL/GenBank/DDBJ whole genome shotgun (WGS) entry which is preliminary data.</text>
</comment>
<dbReference type="InterPro" id="IPR011098">
    <property type="entry name" value="G5_dom"/>
</dbReference>
<dbReference type="InterPro" id="IPR032311">
    <property type="entry name" value="DUF4982"/>
</dbReference>
<evidence type="ECO:0000256" key="1">
    <source>
        <dbReference type="ARBA" id="ARBA00007401"/>
    </source>
</evidence>
<reference evidence="11 12" key="1">
    <citation type="submission" date="2018-11" db="EMBL/GenBank/DDBJ databases">
        <title>Species Designations Belie Phenotypic and Genotypic Heterogeneity in Oral Streptococci.</title>
        <authorList>
            <person name="Velsko I."/>
        </authorList>
    </citation>
    <scope>NUCLEOTIDE SEQUENCE [LARGE SCALE GENOMIC DNA]</scope>
    <source>
        <strain evidence="11 12">BCC49</strain>
    </source>
</reference>
<dbReference type="Pfam" id="PF02837">
    <property type="entry name" value="Glyco_hydro_2_N"/>
    <property type="match status" value="1"/>
</dbReference>
<dbReference type="RefSeq" id="WP_125411278.1">
    <property type="nucleotide sequence ID" value="NZ_RJOA01000008.1"/>
</dbReference>
<feature type="domain" description="G5" evidence="10">
    <location>
        <begin position="2266"/>
        <end position="2341"/>
    </location>
</feature>
<dbReference type="SUPFAM" id="SSF49785">
    <property type="entry name" value="Galactose-binding domain-like"/>
    <property type="match status" value="1"/>
</dbReference>
<feature type="domain" description="Gram-positive cocci surface proteins LPxTG" evidence="9">
    <location>
        <begin position="2542"/>
        <end position="2576"/>
    </location>
</feature>
<evidence type="ECO:0000313" key="11">
    <source>
        <dbReference type="EMBL" id="RSI98748.1"/>
    </source>
</evidence>
<dbReference type="Pfam" id="PF18565">
    <property type="entry name" value="Glyco_hydro2_C5"/>
    <property type="match status" value="1"/>
</dbReference>
<dbReference type="EMBL" id="RJOA01000008">
    <property type="protein sequence ID" value="RSI98748.1"/>
    <property type="molecule type" value="Genomic_DNA"/>
</dbReference>
<dbReference type="InterPro" id="IPR049487">
    <property type="entry name" value="BgaA-like_CBM"/>
</dbReference>
<dbReference type="GO" id="GO:0004565">
    <property type="term" value="F:beta-galactosidase activity"/>
    <property type="evidence" value="ECO:0007669"/>
    <property type="project" value="UniProtKB-EC"/>
</dbReference>
<keyword evidence="3" id="KW-0964">Secreted</keyword>
<evidence type="ECO:0000256" key="4">
    <source>
        <dbReference type="ARBA" id="ARBA00022729"/>
    </source>
</evidence>
<dbReference type="InterPro" id="IPR019931">
    <property type="entry name" value="LPXTG_anchor"/>
</dbReference>
<evidence type="ECO:0000259" key="10">
    <source>
        <dbReference type="PROSITE" id="PS51109"/>
    </source>
</evidence>
<keyword evidence="7 11" id="KW-0326">Glycosidase</keyword>
<dbReference type="InterPro" id="IPR011081">
    <property type="entry name" value="Big_4"/>
</dbReference>
<dbReference type="FunFam" id="2.60.40.10:FF:002230">
    <property type="entry name" value="Beta-galactosidase BoGH2A"/>
    <property type="match status" value="1"/>
</dbReference>